<keyword evidence="2" id="KW-0041">Annexin</keyword>
<dbReference type="PANTHER" id="PTHR10502:SF190">
    <property type="entry name" value="OS09G0453300 PROTEIN"/>
    <property type="match status" value="1"/>
</dbReference>
<dbReference type="GO" id="GO:0005886">
    <property type="term" value="C:plasma membrane"/>
    <property type="evidence" value="ECO:0007669"/>
    <property type="project" value="TreeGrafter"/>
</dbReference>
<dbReference type="GO" id="GO:0001786">
    <property type="term" value="F:phosphatidylserine binding"/>
    <property type="evidence" value="ECO:0007669"/>
    <property type="project" value="TreeGrafter"/>
</dbReference>
<keyword evidence="1" id="KW-0677">Repeat</keyword>
<dbReference type="Pfam" id="PF00191">
    <property type="entry name" value="Annexin"/>
    <property type="match status" value="2"/>
</dbReference>
<dbReference type="EnsemblPlants" id="Kaladp0011s0751.1.v1.1">
    <property type="protein sequence ID" value="Kaladp0011s0751.1.v1.1"/>
    <property type="gene ID" value="Kaladp0011s0751.v1.1"/>
</dbReference>
<dbReference type="SMART" id="SM00335">
    <property type="entry name" value="ANX"/>
    <property type="match status" value="3"/>
</dbReference>
<evidence type="ECO:0000313" key="4">
    <source>
        <dbReference type="Proteomes" id="UP000594263"/>
    </source>
</evidence>
<dbReference type="PANTHER" id="PTHR10502">
    <property type="entry name" value="ANNEXIN"/>
    <property type="match status" value="1"/>
</dbReference>
<dbReference type="OMA" id="KEIHDSW"/>
<dbReference type="GO" id="GO:0005737">
    <property type="term" value="C:cytoplasm"/>
    <property type="evidence" value="ECO:0007669"/>
    <property type="project" value="TreeGrafter"/>
</dbReference>
<dbReference type="InterPro" id="IPR018502">
    <property type="entry name" value="Annexin_repeat"/>
</dbReference>
<dbReference type="SUPFAM" id="SSF47874">
    <property type="entry name" value="Annexin"/>
    <property type="match status" value="1"/>
</dbReference>
<dbReference type="GO" id="GO:0009651">
    <property type="term" value="P:response to salt stress"/>
    <property type="evidence" value="ECO:0007669"/>
    <property type="project" value="TreeGrafter"/>
</dbReference>
<dbReference type="GO" id="GO:0009414">
    <property type="term" value="P:response to water deprivation"/>
    <property type="evidence" value="ECO:0007669"/>
    <property type="project" value="TreeGrafter"/>
</dbReference>
<organism evidence="3 4">
    <name type="scientific">Kalanchoe fedtschenkoi</name>
    <name type="common">Lavender scallops</name>
    <name type="synonym">South American air plant</name>
    <dbReference type="NCBI Taxonomy" id="63787"/>
    <lineage>
        <taxon>Eukaryota</taxon>
        <taxon>Viridiplantae</taxon>
        <taxon>Streptophyta</taxon>
        <taxon>Embryophyta</taxon>
        <taxon>Tracheophyta</taxon>
        <taxon>Spermatophyta</taxon>
        <taxon>Magnoliopsida</taxon>
        <taxon>eudicotyledons</taxon>
        <taxon>Gunneridae</taxon>
        <taxon>Pentapetalae</taxon>
        <taxon>Saxifragales</taxon>
        <taxon>Crassulaceae</taxon>
        <taxon>Kalanchoe</taxon>
    </lineage>
</organism>
<keyword evidence="4" id="KW-1185">Reference proteome</keyword>
<dbReference type="InterPro" id="IPR037104">
    <property type="entry name" value="Annexin_sf"/>
</dbReference>
<dbReference type="GO" id="GO:0009409">
    <property type="term" value="P:response to cold"/>
    <property type="evidence" value="ECO:0007669"/>
    <property type="project" value="TreeGrafter"/>
</dbReference>
<evidence type="ECO:0000313" key="3">
    <source>
        <dbReference type="EnsemblPlants" id="Kaladp0011s0751.1.v1.1"/>
    </source>
</evidence>
<accession>A0A7N0RII6</accession>
<dbReference type="AlphaFoldDB" id="A0A7N0RII6"/>
<dbReference type="Gene3D" id="1.10.220.10">
    <property type="entry name" value="Annexin"/>
    <property type="match status" value="3"/>
</dbReference>
<dbReference type="Gramene" id="Kaladp0011s0751.1.v1.1">
    <property type="protein sequence ID" value="Kaladp0011s0751.1.v1.1"/>
    <property type="gene ID" value="Kaladp0011s0751.v1.1"/>
</dbReference>
<proteinExistence type="predicted"/>
<dbReference type="GO" id="GO:0005544">
    <property type="term" value="F:calcium-dependent phospholipid binding"/>
    <property type="evidence" value="ECO:0007669"/>
    <property type="project" value="InterPro"/>
</dbReference>
<dbReference type="PRINTS" id="PR00196">
    <property type="entry name" value="ANNEXIN"/>
</dbReference>
<sequence>MPAMSTHPLPDHRLVKACQEIRNSEDPLCHLLHSPATHSLTQRLALIQTYNQMYGEDLITHLATKSKLSPDLPYAVTLWLTDPHTRDALVVWQSLGIGVDCGADYKALVEIFVGRKSSHVLMIKQAYAARFWRNLEQDIISIEPPSPFQKILVALAASHKALHVEASQHVAKCDAKRLFDTMEGKPGGSAVDEAVVLEIFCKRSIPQLKLTFSRYRQIYGHHYTKMLMKKNSREFEDALKIVIDCMCNAPRYYAKLFHAIIDGSARSGSTLARVVVGRAEVDMGEIQREYADKYGTTLLEAIYRRMPCGEFKDFIVALISRTKINA</sequence>
<dbReference type="InterPro" id="IPR001464">
    <property type="entry name" value="Annexin"/>
</dbReference>
<name>A0A7N0RII6_KALFE</name>
<evidence type="ECO:0000256" key="1">
    <source>
        <dbReference type="ARBA" id="ARBA00022737"/>
    </source>
</evidence>
<dbReference type="Proteomes" id="UP000594263">
    <property type="component" value="Unplaced"/>
</dbReference>
<dbReference type="GO" id="GO:0009408">
    <property type="term" value="P:response to heat"/>
    <property type="evidence" value="ECO:0007669"/>
    <property type="project" value="TreeGrafter"/>
</dbReference>
<protein>
    <submittedName>
        <fullName evidence="3">Uncharacterized protein</fullName>
    </submittedName>
</protein>
<dbReference type="PROSITE" id="PS51897">
    <property type="entry name" value="ANNEXIN_2"/>
    <property type="match status" value="2"/>
</dbReference>
<dbReference type="GO" id="GO:0005509">
    <property type="term" value="F:calcium ion binding"/>
    <property type="evidence" value="ECO:0007669"/>
    <property type="project" value="InterPro"/>
</dbReference>
<reference evidence="3" key="1">
    <citation type="submission" date="2021-01" db="UniProtKB">
        <authorList>
            <consortium name="EnsemblPlants"/>
        </authorList>
    </citation>
    <scope>IDENTIFICATION</scope>
</reference>
<evidence type="ECO:0000256" key="2">
    <source>
        <dbReference type="ARBA" id="ARBA00023216"/>
    </source>
</evidence>